<organism evidence="1 2">
    <name type="scientific">Microthyrium microscopicum</name>
    <dbReference type="NCBI Taxonomy" id="703497"/>
    <lineage>
        <taxon>Eukaryota</taxon>
        <taxon>Fungi</taxon>
        <taxon>Dikarya</taxon>
        <taxon>Ascomycota</taxon>
        <taxon>Pezizomycotina</taxon>
        <taxon>Dothideomycetes</taxon>
        <taxon>Dothideomycetes incertae sedis</taxon>
        <taxon>Microthyriales</taxon>
        <taxon>Microthyriaceae</taxon>
        <taxon>Microthyrium</taxon>
    </lineage>
</organism>
<evidence type="ECO:0000313" key="2">
    <source>
        <dbReference type="Proteomes" id="UP000799302"/>
    </source>
</evidence>
<dbReference type="AlphaFoldDB" id="A0A6A6UBS1"/>
<sequence length="194" mass="23111">MDQQLDQIVIGDFLEPLRRRLLSELQEKMSGQNKEHSFEIFLTVYVLNTNLEWCLRHSRRNAIRYDSKERYGSTGLAQEYIEGHNILMSHFLWRHKGSPLDPSFKSTSKLKRKDIGLSDSQVVFLREIRALFSSQDEYLRALHEDQIYEQELYWSSRLFIPGWMPHSGDIIPETQSYRRLIIRYCDKMPRDTVP</sequence>
<dbReference type="Proteomes" id="UP000799302">
    <property type="component" value="Unassembled WGS sequence"/>
</dbReference>
<evidence type="ECO:0000313" key="1">
    <source>
        <dbReference type="EMBL" id="KAF2669051.1"/>
    </source>
</evidence>
<accession>A0A6A6UBS1</accession>
<protein>
    <submittedName>
        <fullName evidence="1">Uncharacterized protein</fullName>
    </submittedName>
</protein>
<reference evidence="1" key="1">
    <citation type="journal article" date="2020" name="Stud. Mycol.">
        <title>101 Dothideomycetes genomes: a test case for predicting lifestyles and emergence of pathogens.</title>
        <authorList>
            <person name="Haridas S."/>
            <person name="Albert R."/>
            <person name="Binder M."/>
            <person name="Bloem J."/>
            <person name="Labutti K."/>
            <person name="Salamov A."/>
            <person name="Andreopoulos B."/>
            <person name="Baker S."/>
            <person name="Barry K."/>
            <person name="Bills G."/>
            <person name="Bluhm B."/>
            <person name="Cannon C."/>
            <person name="Castanera R."/>
            <person name="Culley D."/>
            <person name="Daum C."/>
            <person name="Ezra D."/>
            <person name="Gonzalez J."/>
            <person name="Henrissat B."/>
            <person name="Kuo A."/>
            <person name="Liang C."/>
            <person name="Lipzen A."/>
            <person name="Lutzoni F."/>
            <person name="Magnuson J."/>
            <person name="Mondo S."/>
            <person name="Nolan M."/>
            <person name="Ohm R."/>
            <person name="Pangilinan J."/>
            <person name="Park H.-J."/>
            <person name="Ramirez L."/>
            <person name="Alfaro M."/>
            <person name="Sun H."/>
            <person name="Tritt A."/>
            <person name="Yoshinaga Y."/>
            <person name="Zwiers L.-H."/>
            <person name="Turgeon B."/>
            <person name="Goodwin S."/>
            <person name="Spatafora J."/>
            <person name="Crous P."/>
            <person name="Grigoriev I."/>
        </authorList>
    </citation>
    <scope>NUCLEOTIDE SEQUENCE</scope>
    <source>
        <strain evidence="1">CBS 115976</strain>
    </source>
</reference>
<dbReference type="EMBL" id="MU004235">
    <property type="protein sequence ID" value="KAF2669051.1"/>
    <property type="molecule type" value="Genomic_DNA"/>
</dbReference>
<name>A0A6A6UBS1_9PEZI</name>
<proteinExistence type="predicted"/>
<dbReference type="OrthoDB" id="3474066at2759"/>
<gene>
    <name evidence="1" type="ORF">BT63DRAFT_424769</name>
</gene>
<keyword evidence="2" id="KW-1185">Reference proteome</keyword>